<protein>
    <submittedName>
        <fullName evidence="3">Uncharacterized protein</fullName>
    </submittedName>
</protein>
<reference evidence="3 4" key="1">
    <citation type="submission" date="2018-05" db="EMBL/GenBank/DDBJ databases">
        <title>Nocardioides silvaticus genome.</title>
        <authorList>
            <person name="Li C."/>
            <person name="Wang G."/>
        </authorList>
    </citation>
    <scope>NUCLEOTIDE SEQUENCE [LARGE SCALE GENOMIC DNA]</scope>
    <source>
        <strain evidence="3 4">CCTCC AB 2018079</strain>
    </source>
</reference>
<evidence type="ECO:0000256" key="2">
    <source>
        <dbReference type="SAM" id="Phobius"/>
    </source>
</evidence>
<dbReference type="AlphaFoldDB" id="A0A316TD26"/>
<feature type="transmembrane region" description="Helical" evidence="2">
    <location>
        <begin position="112"/>
        <end position="130"/>
    </location>
</feature>
<accession>A0A316TD26</accession>
<dbReference type="RefSeq" id="WP_109694919.1">
    <property type="nucleotide sequence ID" value="NZ_QGDD01000006.1"/>
</dbReference>
<feature type="transmembrane region" description="Helical" evidence="2">
    <location>
        <begin position="204"/>
        <end position="228"/>
    </location>
</feature>
<feature type="region of interest" description="Disordered" evidence="1">
    <location>
        <begin position="1"/>
        <end position="29"/>
    </location>
</feature>
<evidence type="ECO:0000313" key="3">
    <source>
        <dbReference type="EMBL" id="PWN02293.1"/>
    </source>
</evidence>
<keyword evidence="2" id="KW-0472">Membrane</keyword>
<keyword evidence="2" id="KW-0812">Transmembrane</keyword>
<organism evidence="3 4">
    <name type="scientific">Nocardioides silvaticus</name>
    <dbReference type="NCBI Taxonomy" id="2201891"/>
    <lineage>
        <taxon>Bacteria</taxon>
        <taxon>Bacillati</taxon>
        <taxon>Actinomycetota</taxon>
        <taxon>Actinomycetes</taxon>
        <taxon>Propionibacteriales</taxon>
        <taxon>Nocardioidaceae</taxon>
        <taxon>Nocardioides</taxon>
    </lineage>
</organism>
<keyword evidence="4" id="KW-1185">Reference proteome</keyword>
<gene>
    <name evidence="3" type="ORF">DJ010_14365</name>
</gene>
<keyword evidence="2" id="KW-1133">Transmembrane helix</keyword>
<feature type="transmembrane region" description="Helical" evidence="2">
    <location>
        <begin position="85"/>
        <end position="105"/>
    </location>
</feature>
<dbReference type="Proteomes" id="UP000245507">
    <property type="component" value="Unassembled WGS sequence"/>
</dbReference>
<feature type="transmembrane region" description="Helical" evidence="2">
    <location>
        <begin position="34"/>
        <end position="56"/>
    </location>
</feature>
<name>A0A316TD26_9ACTN</name>
<comment type="caution">
    <text evidence="3">The sequence shown here is derived from an EMBL/GenBank/DDBJ whole genome shotgun (WGS) entry which is preliminary data.</text>
</comment>
<evidence type="ECO:0000313" key="4">
    <source>
        <dbReference type="Proteomes" id="UP000245507"/>
    </source>
</evidence>
<proteinExistence type="predicted"/>
<sequence length="229" mass="24067">MANESEVPPSDWLPDARAPRGGSASEEQRDQPPYVRILVVYGSVLATGMGLAWAFLAMRAVAGVGGSCGSDGTYVAAAPCPDGSWLIAIGIPLMLIAMFVGSGVGMSIGAPALLLPMWGLLFGSLGWNFLEFGFGVGANEVDVGFIVCGVLFWAMALPAWWAMAVALKKNVRQKLGLQKPEKVSKKVAKERAAMWKGGSLEGSLWWWLIYTVLLAGGALFGAAIYAAAA</sequence>
<evidence type="ECO:0000256" key="1">
    <source>
        <dbReference type="SAM" id="MobiDB-lite"/>
    </source>
</evidence>
<dbReference type="OrthoDB" id="5065100at2"/>
<dbReference type="EMBL" id="QGDD01000006">
    <property type="protein sequence ID" value="PWN02293.1"/>
    <property type="molecule type" value="Genomic_DNA"/>
</dbReference>
<feature type="transmembrane region" description="Helical" evidence="2">
    <location>
        <begin position="142"/>
        <end position="167"/>
    </location>
</feature>